<evidence type="ECO:0000313" key="3">
    <source>
        <dbReference type="Proteomes" id="UP000319499"/>
    </source>
</evidence>
<reference evidence="2 3" key="1">
    <citation type="submission" date="2019-02" db="EMBL/GenBank/DDBJ databases">
        <title>Apibacter muscae sp. nov.: a novel member of the house fly microbiota.</title>
        <authorList>
            <person name="Park R."/>
        </authorList>
    </citation>
    <scope>NUCLEOTIDE SEQUENCE [LARGE SCALE GENOMIC DNA]</scope>
    <source>
        <strain evidence="2 3">AL1</strain>
    </source>
</reference>
<dbReference type="AlphaFoldDB" id="A0A563DGF6"/>
<keyword evidence="3" id="KW-1185">Reference proteome</keyword>
<proteinExistence type="predicted"/>
<dbReference type="PROSITE" id="PS51186">
    <property type="entry name" value="GNAT"/>
    <property type="match status" value="1"/>
</dbReference>
<keyword evidence="2" id="KW-0808">Transferase</keyword>
<comment type="caution">
    <text evidence="2">The sequence shown here is derived from an EMBL/GenBank/DDBJ whole genome shotgun (WGS) entry which is preliminary data.</text>
</comment>
<protein>
    <submittedName>
        <fullName evidence="2">N-acetyltransferase</fullName>
    </submittedName>
</protein>
<dbReference type="Pfam" id="PF13508">
    <property type="entry name" value="Acetyltransf_7"/>
    <property type="match status" value="1"/>
</dbReference>
<organism evidence="2 3">
    <name type="scientific">Apibacter muscae</name>
    <dbReference type="NCBI Taxonomy" id="2509004"/>
    <lineage>
        <taxon>Bacteria</taxon>
        <taxon>Pseudomonadati</taxon>
        <taxon>Bacteroidota</taxon>
        <taxon>Flavobacteriia</taxon>
        <taxon>Flavobacteriales</taxon>
        <taxon>Weeksellaceae</taxon>
        <taxon>Apibacter</taxon>
    </lineage>
</organism>
<dbReference type="PANTHER" id="PTHR42791">
    <property type="entry name" value="GNAT FAMILY ACETYLTRANSFERASE"/>
    <property type="match status" value="1"/>
</dbReference>
<dbReference type="PANTHER" id="PTHR42791:SF1">
    <property type="entry name" value="N-ACETYLTRANSFERASE DOMAIN-CONTAINING PROTEIN"/>
    <property type="match status" value="1"/>
</dbReference>
<name>A0A563DGF6_9FLAO</name>
<accession>A0A563DGF6</accession>
<gene>
    <name evidence="2" type="ORF">ETU09_04725</name>
</gene>
<sequence>MKSKENRLKIANQILTQAFKENKSANYVVKKSDEKHLSRLMNYALWQGENFGNVFLNDEQNTAAVVIEPQRKKTTLKSLYQDVKFVFNVCGLSKAHKALKKENITHKTFPKNIDYIQLWFLGVEKDQQGQGLGSQMIHKIKDFYKGKTQAILLETSTLKNIAFYQKNGFEVYHVNQNDFGFDFYFLIFRY</sequence>
<evidence type="ECO:0000313" key="2">
    <source>
        <dbReference type="EMBL" id="TWP29149.1"/>
    </source>
</evidence>
<dbReference type="InterPro" id="IPR016181">
    <property type="entry name" value="Acyl_CoA_acyltransferase"/>
</dbReference>
<dbReference type="Gene3D" id="3.40.630.30">
    <property type="match status" value="1"/>
</dbReference>
<dbReference type="RefSeq" id="WP_146292173.1">
    <property type="nucleotide sequence ID" value="NZ_SELH01000016.1"/>
</dbReference>
<dbReference type="Proteomes" id="UP000319499">
    <property type="component" value="Unassembled WGS sequence"/>
</dbReference>
<dbReference type="CDD" id="cd04301">
    <property type="entry name" value="NAT_SF"/>
    <property type="match status" value="1"/>
</dbReference>
<evidence type="ECO:0000259" key="1">
    <source>
        <dbReference type="PROSITE" id="PS51186"/>
    </source>
</evidence>
<dbReference type="EMBL" id="SELH01000016">
    <property type="protein sequence ID" value="TWP29149.1"/>
    <property type="molecule type" value="Genomic_DNA"/>
</dbReference>
<dbReference type="InterPro" id="IPR052523">
    <property type="entry name" value="Trichothecene_AcTrans"/>
</dbReference>
<dbReference type="InterPro" id="IPR000182">
    <property type="entry name" value="GNAT_dom"/>
</dbReference>
<dbReference type="SUPFAM" id="SSF55729">
    <property type="entry name" value="Acyl-CoA N-acyltransferases (Nat)"/>
    <property type="match status" value="1"/>
</dbReference>
<dbReference type="GO" id="GO:0016747">
    <property type="term" value="F:acyltransferase activity, transferring groups other than amino-acyl groups"/>
    <property type="evidence" value="ECO:0007669"/>
    <property type="project" value="InterPro"/>
</dbReference>
<dbReference type="OrthoDB" id="5319888at2"/>
<feature type="domain" description="N-acetyltransferase" evidence="1">
    <location>
        <begin position="25"/>
        <end position="190"/>
    </location>
</feature>